<dbReference type="AlphaFoldDB" id="A0A0V0GHF8"/>
<feature type="compositionally biased region" description="Polar residues" evidence="1">
    <location>
        <begin position="26"/>
        <end position="36"/>
    </location>
</feature>
<feature type="non-terminal residue" evidence="2">
    <location>
        <position position="74"/>
    </location>
</feature>
<proteinExistence type="predicted"/>
<accession>A0A0V0GHF8</accession>
<sequence length="74" mass="8220">MEVEGSKVAEKEITPTPAIVRAHGNTFKTSTSSNTCKPPKKQKRTTVSGQDPSHGRETSQIWNHFEKILDKKGQ</sequence>
<protein>
    <submittedName>
        <fullName evidence="2">Putative ovule protein</fullName>
    </submittedName>
</protein>
<feature type="compositionally biased region" description="Basic and acidic residues" evidence="1">
    <location>
        <begin position="1"/>
        <end position="13"/>
    </location>
</feature>
<name>A0A0V0GHF8_SOLCH</name>
<dbReference type="EMBL" id="GEDG01038898">
    <property type="protein sequence ID" value="JAP07370.1"/>
    <property type="molecule type" value="Transcribed_RNA"/>
</dbReference>
<reference evidence="2" key="1">
    <citation type="submission" date="2015-12" db="EMBL/GenBank/DDBJ databases">
        <title>Gene expression during late stages of embryo sac development: a critical building block for successful pollen-pistil interactions.</title>
        <authorList>
            <person name="Liu Y."/>
            <person name="Joly V."/>
            <person name="Sabar M."/>
            <person name="Matton D.P."/>
        </authorList>
    </citation>
    <scope>NUCLEOTIDE SEQUENCE</scope>
</reference>
<organism evidence="2">
    <name type="scientific">Solanum chacoense</name>
    <name type="common">Chaco potato</name>
    <dbReference type="NCBI Taxonomy" id="4108"/>
    <lineage>
        <taxon>Eukaryota</taxon>
        <taxon>Viridiplantae</taxon>
        <taxon>Streptophyta</taxon>
        <taxon>Embryophyta</taxon>
        <taxon>Tracheophyta</taxon>
        <taxon>Spermatophyta</taxon>
        <taxon>Magnoliopsida</taxon>
        <taxon>eudicotyledons</taxon>
        <taxon>Gunneridae</taxon>
        <taxon>Pentapetalae</taxon>
        <taxon>asterids</taxon>
        <taxon>lamiids</taxon>
        <taxon>Solanales</taxon>
        <taxon>Solanaceae</taxon>
        <taxon>Solanoideae</taxon>
        <taxon>Solaneae</taxon>
        <taxon>Solanum</taxon>
    </lineage>
</organism>
<feature type="region of interest" description="Disordered" evidence="1">
    <location>
        <begin position="1"/>
        <end position="62"/>
    </location>
</feature>
<evidence type="ECO:0000313" key="2">
    <source>
        <dbReference type="EMBL" id="JAP07370.1"/>
    </source>
</evidence>
<evidence type="ECO:0000256" key="1">
    <source>
        <dbReference type="SAM" id="MobiDB-lite"/>
    </source>
</evidence>